<keyword evidence="8 11" id="KW-0472">Membrane</keyword>
<protein>
    <submittedName>
        <fullName evidence="12">Sodium:solute symporter family protein</fullName>
    </submittedName>
</protein>
<feature type="transmembrane region" description="Helical" evidence="11">
    <location>
        <begin position="218"/>
        <end position="238"/>
    </location>
</feature>
<evidence type="ECO:0000256" key="4">
    <source>
        <dbReference type="ARBA" id="ARBA00022475"/>
    </source>
</evidence>
<evidence type="ECO:0000256" key="7">
    <source>
        <dbReference type="ARBA" id="ARBA00022989"/>
    </source>
</evidence>
<evidence type="ECO:0000256" key="6">
    <source>
        <dbReference type="ARBA" id="ARBA00022847"/>
    </source>
</evidence>
<keyword evidence="4" id="KW-1003">Cell membrane</keyword>
<dbReference type="Pfam" id="PF00474">
    <property type="entry name" value="SSF"/>
    <property type="match status" value="1"/>
</dbReference>
<keyword evidence="9" id="KW-0915">Sodium</keyword>
<keyword evidence="9" id="KW-0739">Sodium transport</keyword>
<name>A0ABV8V1K0_9GAMM</name>
<evidence type="ECO:0000256" key="8">
    <source>
        <dbReference type="ARBA" id="ARBA00023136"/>
    </source>
</evidence>
<keyword evidence="7 11" id="KW-1133">Transmembrane helix</keyword>
<dbReference type="InterPro" id="IPR038377">
    <property type="entry name" value="Na/Glc_symporter_sf"/>
</dbReference>
<feature type="transmembrane region" description="Helical" evidence="11">
    <location>
        <begin position="115"/>
        <end position="142"/>
    </location>
</feature>
<dbReference type="InterPro" id="IPR018212">
    <property type="entry name" value="Na/solute_symporter_CS"/>
</dbReference>
<dbReference type="PANTHER" id="PTHR48086">
    <property type="entry name" value="SODIUM/PROLINE SYMPORTER-RELATED"/>
    <property type="match status" value="1"/>
</dbReference>
<evidence type="ECO:0000256" key="1">
    <source>
        <dbReference type="ARBA" id="ARBA00004141"/>
    </source>
</evidence>
<dbReference type="InterPro" id="IPR001734">
    <property type="entry name" value="Na/solute_symporter"/>
</dbReference>
<dbReference type="InterPro" id="IPR050277">
    <property type="entry name" value="Sodium:Solute_Symporter"/>
</dbReference>
<dbReference type="Proteomes" id="UP001595840">
    <property type="component" value="Unassembled WGS sequence"/>
</dbReference>
<comment type="subcellular location">
    <subcellularLocation>
        <location evidence="1">Membrane</location>
        <topology evidence="1">Multi-pass membrane protein</topology>
    </subcellularLocation>
</comment>
<evidence type="ECO:0000256" key="2">
    <source>
        <dbReference type="ARBA" id="ARBA00006434"/>
    </source>
</evidence>
<keyword evidence="9" id="KW-0406">Ion transport</keyword>
<organism evidence="12 13">
    <name type="scientific">Simiduia curdlanivorans</name>
    <dbReference type="NCBI Taxonomy" id="1492769"/>
    <lineage>
        <taxon>Bacteria</taxon>
        <taxon>Pseudomonadati</taxon>
        <taxon>Pseudomonadota</taxon>
        <taxon>Gammaproteobacteria</taxon>
        <taxon>Cellvibrionales</taxon>
        <taxon>Cellvibrionaceae</taxon>
        <taxon>Simiduia</taxon>
    </lineage>
</organism>
<dbReference type="EMBL" id="JBHSCX010000003">
    <property type="protein sequence ID" value="MFC4361409.1"/>
    <property type="molecule type" value="Genomic_DNA"/>
</dbReference>
<evidence type="ECO:0000313" key="13">
    <source>
        <dbReference type="Proteomes" id="UP001595840"/>
    </source>
</evidence>
<feature type="transmembrane region" description="Helical" evidence="11">
    <location>
        <begin position="154"/>
        <end position="175"/>
    </location>
</feature>
<feature type="transmembrane region" description="Helical" evidence="11">
    <location>
        <begin position="75"/>
        <end position="94"/>
    </location>
</feature>
<accession>A0ABV8V1K0</accession>
<dbReference type="CDD" id="cd11474">
    <property type="entry name" value="SLC5sbd_CHT"/>
    <property type="match status" value="1"/>
</dbReference>
<feature type="transmembrane region" description="Helical" evidence="11">
    <location>
        <begin position="448"/>
        <end position="467"/>
    </location>
</feature>
<keyword evidence="3" id="KW-0813">Transport</keyword>
<dbReference type="PROSITE" id="PS00457">
    <property type="entry name" value="NA_SOLUT_SYMP_2"/>
    <property type="match status" value="1"/>
</dbReference>
<feature type="transmembrane region" description="Helical" evidence="11">
    <location>
        <begin position="423"/>
        <end position="442"/>
    </location>
</feature>
<proteinExistence type="inferred from homology"/>
<dbReference type="RefSeq" id="WP_290259745.1">
    <property type="nucleotide sequence ID" value="NZ_JAUFQG010000004.1"/>
</dbReference>
<feature type="transmembrane region" description="Helical" evidence="11">
    <location>
        <begin position="37"/>
        <end position="63"/>
    </location>
</feature>
<comment type="similarity">
    <text evidence="2 10">Belongs to the sodium:solute symporter (SSF) (TC 2.A.21) family.</text>
</comment>
<feature type="transmembrane region" description="Helical" evidence="11">
    <location>
        <begin position="258"/>
        <end position="285"/>
    </location>
</feature>
<gene>
    <name evidence="12" type="ORF">ACFOX3_03795</name>
</gene>
<dbReference type="Gene3D" id="1.20.1730.10">
    <property type="entry name" value="Sodium/glucose cotransporter"/>
    <property type="match status" value="1"/>
</dbReference>
<keyword evidence="6" id="KW-0769">Symport</keyword>
<feature type="transmembrane region" description="Helical" evidence="11">
    <location>
        <begin position="182"/>
        <end position="206"/>
    </location>
</feature>
<keyword evidence="13" id="KW-1185">Reference proteome</keyword>
<evidence type="ECO:0000313" key="12">
    <source>
        <dbReference type="EMBL" id="MFC4361409.1"/>
    </source>
</evidence>
<feature type="transmembrane region" description="Helical" evidence="11">
    <location>
        <begin position="362"/>
        <end position="383"/>
    </location>
</feature>
<evidence type="ECO:0000256" key="9">
    <source>
        <dbReference type="ARBA" id="ARBA00023201"/>
    </source>
</evidence>
<evidence type="ECO:0000256" key="3">
    <source>
        <dbReference type="ARBA" id="ARBA00022448"/>
    </source>
</evidence>
<comment type="caution">
    <text evidence="12">The sequence shown here is derived from an EMBL/GenBank/DDBJ whole genome shotgun (WGS) entry which is preliminary data.</text>
</comment>
<keyword evidence="5 11" id="KW-0812">Transmembrane</keyword>
<feature type="transmembrane region" description="Helical" evidence="11">
    <location>
        <begin position="6"/>
        <end position="25"/>
    </location>
</feature>
<evidence type="ECO:0000256" key="10">
    <source>
        <dbReference type="RuleBase" id="RU362091"/>
    </source>
</evidence>
<evidence type="ECO:0000256" key="5">
    <source>
        <dbReference type="ARBA" id="ARBA00022692"/>
    </source>
</evidence>
<sequence length="478" mass="51955">MLLEFVVVYLVFSIGLGLYAAMKVTNTEDYISAGRSLPMMVVIAMVFATWFGAETVLGIPATFMEENLGGLISDPFGTTLCLILFGLLLARPLYRMHLLTIGDYYRNRFNRPIEVAVSVAIAASYLGWVSAQVVALGLVFNVLTDGALSMQNGILLGVFIVTLYTLFGGMWSVAITTSVQMVVIVLGLLWISWLVADLTGGVAPVIEHASAAGKFEFWPALEWTAIITFVAGLMTMALGSMPQQDVFQRANTARNENIAVWGTVLGGVVYFFFAAVPIFLAYSAFIVDPQMTADLLEQDPQQILPNLIINHLPLYAQVIFYGALLSVIMSTASGTMLAPSVTISENIIKEMMPDNYFTDRQFLWLTRAVVVGFAILVALYSLYSLGQETSIHHMVENAYKVTMVMALAPLLAGLYWQKTSSFGAGLGIILGVATWIVCEFTMPDAAVPPHFTGFLVATTALVLGSLWRPSKAALPTQA</sequence>
<dbReference type="PANTHER" id="PTHR48086:SF7">
    <property type="entry name" value="SODIUM-SOLUTE SYMPORTER-RELATED"/>
    <property type="match status" value="1"/>
</dbReference>
<feature type="transmembrane region" description="Helical" evidence="11">
    <location>
        <begin position="398"/>
        <end position="416"/>
    </location>
</feature>
<feature type="transmembrane region" description="Helical" evidence="11">
    <location>
        <begin position="318"/>
        <end position="341"/>
    </location>
</feature>
<evidence type="ECO:0000256" key="11">
    <source>
        <dbReference type="SAM" id="Phobius"/>
    </source>
</evidence>
<dbReference type="PROSITE" id="PS50283">
    <property type="entry name" value="NA_SOLUT_SYMP_3"/>
    <property type="match status" value="1"/>
</dbReference>
<reference evidence="13" key="1">
    <citation type="journal article" date="2019" name="Int. J. Syst. Evol. Microbiol.">
        <title>The Global Catalogue of Microorganisms (GCM) 10K type strain sequencing project: providing services to taxonomists for standard genome sequencing and annotation.</title>
        <authorList>
            <consortium name="The Broad Institute Genomics Platform"/>
            <consortium name="The Broad Institute Genome Sequencing Center for Infectious Disease"/>
            <person name="Wu L."/>
            <person name="Ma J."/>
        </authorList>
    </citation>
    <scope>NUCLEOTIDE SEQUENCE [LARGE SCALE GENOMIC DNA]</scope>
    <source>
        <strain evidence="13">CECT 8570</strain>
    </source>
</reference>